<dbReference type="Proteomes" id="UP000323075">
    <property type="component" value="Unassembled WGS sequence"/>
</dbReference>
<proteinExistence type="predicted"/>
<accession>A0A663A5N5</accession>
<dbReference type="EMBL" id="VRYN01000019">
    <property type="protein sequence ID" value="TYO71799.1"/>
    <property type="molecule type" value="Genomic_DNA"/>
</dbReference>
<evidence type="ECO:0000313" key="1">
    <source>
        <dbReference type="EMBL" id="TYO71799.1"/>
    </source>
</evidence>
<gene>
    <name evidence="1" type="ORF">APQ99_02401</name>
</gene>
<name>A0A663A5N5_HALS9</name>
<protein>
    <submittedName>
        <fullName evidence="1">Uncharacterized protein</fullName>
    </submittedName>
</protein>
<sequence length="203" mass="22586">MIGDLLSNQSLRNRLMNQLNSPDRSIASIQYVTLAREIDLTEFEYSRISHLVEVDNYAVWERDRENQEFVHRGGELAHQDLVNCLDNGFEYGRIGAPSVQYLVGSHPILALEEVLYTLVADHRSADDDDYPQEFGRVAKRSRVCLWCSQLRGHSSLLFWSIAGAIRRGTTGSTLGRRTSPAEAGVSPLIPPLSSASTGSYSAC</sequence>
<organism evidence="1 2">
    <name type="scientific">Halobacterium salinarum (strain ATCC 33171 / DSM 3754 / JCM 8978 / NBRC 102687 / NCIMB 764 / 91-R6)</name>
    <dbReference type="NCBI Taxonomy" id="2597657"/>
    <lineage>
        <taxon>Archaea</taxon>
        <taxon>Methanobacteriati</taxon>
        <taxon>Methanobacteriota</taxon>
        <taxon>Stenosarchaea group</taxon>
        <taxon>Halobacteria</taxon>
        <taxon>Halobacteriales</taxon>
        <taxon>Halobacteriaceae</taxon>
        <taxon>Halobacterium</taxon>
    </lineage>
</organism>
<evidence type="ECO:0000313" key="2">
    <source>
        <dbReference type="Proteomes" id="UP000323075"/>
    </source>
</evidence>
<reference evidence="1 2" key="1">
    <citation type="submission" date="2019-07" db="EMBL/GenBank/DDBJ databases">
        <title>Genomic Encyclopedia of Archaeal and Bacterial Type Strains, Phase II (KMG-II): from individual species to whole genera.</title>
        <authorList>
            <person name="Goeker M."/>
        </authorList>
    </citation>
    <scope>NUCLEOTIDE SEQUENCE [LARGE SCALE GENOMIC DNA]</scope>
    <source>
        <strain evidence="1 2">DSM 3754</strain>
    </source>
</reference>
<comment type="caution">
    <text evidence="1">The sequence shown here is derived from an EMBL/GenBank/DDBJ whole genome shotgun (WGS) entry which is preliminary data.</text>
</comment>
<dbReference type="AlphaFoldDB" id="A0A663A5N5"/>